<dbReference type="EMBL" id="LXMD01000022">
    <property type="protein sequence ID" value="OCG74227.1"/>
    <property type="molecule type" value="Genomic_DNA"/>
</dbReference>
<dbReference type="PANTHER" id="PTHR46193">
    <property type="entry name" value="6-PHOSPHOGLUCONATE PHOSPHATASE"/>
    <property type="match status" value="1"/>
</dbReference>
<dbReference type="GO" id="GO:0003824">
    <property type="term" value="F:catalytic activity"/>
    <property type="evidence" value="ECO:0007669"/>
    <property type="project" value="UniProtKB-ARBA"/>
</dbReference>
<dbReference type="PANTHER" id="PTHR46193:SF18">
    <property type="entry name" value="HEXITOL PHOSPHATASE B"/>
    <property type="match status" value="1"/>
</dbReference>
<evidence type="ECO:0000256" key="4">
    <source>
        <dbReference type="ARBA" id="ARBA00022842"/>
    </source>
</evidence>
<comment type="caution">
    <text evidence="7">The sequence shown here is derived from an EMBL/GenBank/DDBJ whole genome shotgun (WGS) entry which is preliminary data.</text>
</comment>
<dbReference type="CDD" id="cd07505">
    <property type="entry name" value="HAD_BPGM-like"/>
    <property type="match status" value="1"/>
</dbReference>
<dbReference type="PRINTS" id="PR00413">
    <property type="entry name" value="HADHALOGNASE"/>
</dbReference>
<evidence type="ECO:0000313" key="8">
    <source>
        <dbReference type="Proteomes" id="UP000093355"/>
    </source>
</evidence>
<dbReference type="Pfam" id="PF00702">
    <property type="entry name" value="Hydrolase"/>
    <property type="match status" value="1"/>
</dbReference>
<keyword evidence="4" id="KW-0460">Magnesium</keyword>
<keyword evidence="8" id="KW-1185">Reference proteome</keyword>
<reference evidence="7 8" key="1">
    <citation type="submission" date="2016-05" db="EMBL/GenBank/DDBJ databases">
        <authorList>
            <person name="Lavstsen T."/>
            <person name="Jespersen J.S."/>
        </authorList>
    </citation>
    <scope>NUCLEOTIDE SEQUENCE [LARGE SCALE GENOMIC DNA]</scope>
    <source>
        <strain evidence="7 8">YLB-01</strain>
    </source>
</reference>
<dbReference type="Gene3D" id="1.10.150.240">
    <property type="entry name" value="Putative phosphatase, domain 2"/>
    <property type="match status" value="1"/>
</dbReference>
<gene>
    <name evidence="7" type="ORF">A7J15_05060</name>
</gene>
<dbReference type="GO" id="GO:0046872">
    <property type="term" value="F:metal ion binding"/>
    <property type="evidence" value="ECO:0007669"/>
    <property type="project" value="UniProtKB-KW"/>
</dbReference>
<comment type="cofactor">
    <cofactor evidence="1">
        <name>Mg(2+)</name>
        <dbReference type="ChEBI" id="CHEBI:18420"/>
    </cofactor>
</comment>
<comment type="similarity">
    <text evidence="2">Belongs to the HAD-like hydrolase superfamily. CbbY/CbbZ/Gph/YieH family.</text>
</comment>
<dbReference type="InterPro" id="IPR036412">
    <property type="entry name" value="HAD-like_sf"/>
</dbReference>
<sequence length="203" mass="21427">MPRPAPGRGTPPFDRESPVIPPRTAPAAVLWDMDGTIVDSEHHWIAAAHDIVRAHAPAAARTGLDALVGMAIPDGALLMRALGVDLPVDEIVRRQVAGVLTRMAAEPPRWRPGARELLAAVRAAGIPQALVTMSYRETADPVIAALPPGTFDVVVTGDDVDRGKPFPDAYLRAAGALAGAPDRAVAIEDSPTGSRRREPRGSR</sequence>
<name>A0A1B9NCA2_9MICO</name>
<dbReference type="AlphaFoldDB" id="A0A1B9NCA2"/>
<keyword evidence="3" id="KW-0479">Metal-binding</keyword>
<dbReference type="Proteomes" id="UP000093355">
    <property type="component" value="Unassembled WGS sequence"/>
</dbReference>
<organism evidence="7 8">
    <name type="scientific">Microbacterium sediminis</name>
    <dbReference type="NCBI Taxonomy" id="904291"/>
    <lineage>
        <taxon>Bacteria</taxon>
        <taxon>Bacillati</taxon>
        <taxon>Actinomycetota</taxon>
        <taxon>Actinomycetes</taxon>
        <taxon>Micrococcales</taxon>
        <taxon>Microbacteriaceae</taxon>
        <taxon>Microbacterium</taxon>
    </lineage>
</organism>
<evidence type="ECO:0000256" key="6">
    <source>
        <dbReference type="SAM" id="MobiDB-lite"/>
    </source>
</evidence>
<dbReference type="InterPro" id="IPR051600">
    <property type="entry name" value="Beta-PGM-like"/>
</dbReference>
<feature type="region of interest" description="Disordered" evidence="6">
    <location>
        <begin position="182"/>
        <end position="203"/>
    </location>
</feature>
<dbReference type="Gene3D" id="3.40.50.1000">
    <property type="entry name" value="HAD superfamily/HAD-like"/>
    <property type="match status" value="1"/>
</dbReference>
<dbReference type="SFLD" id="SFLDG01129">
    <property type="entry name" value="C1.5:_HAD__Beta-PGM__Phosphata"/>
    <property type="match status" value="1"/>
</dbReference>
<dbReference type="InterPro" id="IPR023198">
    <property type="entry name" value="PGP-like_dom2"/>
</dbReference>
<protein>
    <recommendedName>
        <fullName evidence="9">HAD family phosphatase</fullName>
    </recommendedName>
</protein>
<evidence type="ECO:0000256" key="5">
    <source>
        <dbReference type="ARBA" id="ARBA00023277"/>
    </source>
</evidence>
<proteinExistence type="inferred from homology"/>
<evidence type="ECO:0000256" key="3">
    <source>
        <dbReference type="ARBA" id="ARBA00022723"/>
    </source>
</evidence>
<feature type="region of interest" description="Disordered" evidence="6">
    <location>
        <begin position="1"/>
        <end position="21"/>
    </location>
</feature>
<dbReference type="NCBIfam" id="TIGR01509">
    <property type="entry name" value="HAD-SF-IA-v3"/>
    <property type="match status" value="1"/>
</dbReference>
<accession>A0A1B9NCA2</accession>
<dbReference type="InterPro" id="IPR006439">
    <property type="entry name" value="HAD-SF_hydro_IA"/>
</dbReference>
<dbReference type="SUPFAM" id="SSF56784">
    <property type="entry name" value="HAD-like"/>
    <property type="match status" value="1"/>
</dbReference>
<evidence type="ECO:0000256" key="2">
    <source>
        <dbReference type="ARBA" id="ARBA00006171"/>
    </source>
</evidence>
<dbReference type="SFLD" id="SFLDS00003">
    <property type="entry name" value="Haloacid_Dehalogenase"/>
    <property type="match status" value="1"/>
</dbReference>
<evidence type="ECO:0008006" key="9">
    <source>
        <dbReference type="Google" id="ProtNLM"/>
    </source>
</evidence>
<dbReference type="InterPro" id="IPR023214">
    <property type="entry name" value="HAD_sf"/>
</dbReference>
<evidence type="ECO:0000313" key="7">
    <source>
        <dbReference type="EMBL" id="OCG74227.1"/>
    </source>
</evidence>
<dbReference type="STRING" id="904291.A7J15_05060"/>
<keyword evidence="5" id="KW-0119">Carbohydrate metabolism</keyword>
<evidence type="ECO:0000256" key="1">
    <source>
        <dbReference type="ARBA" id="ARBA00001946"/>
    </source>
</evidence>